<keyword evidence="4" id="KW-1185">Reference proteome</keyword>
<dbReference type="InterPro" id="IPR005754">
    <property type="entry name" value="Sortase"/>
</dbReference>
<gene>
    <name evidence="3" type="ORF">RM425_08655</name>
</gene>
<dbReference type="NCBIfam" id="NF033748">
    <property type="entry name" value="class_F_sortase"/>
    <property type="match status" value="1"/>
</dbReference>
<dbReference type="InterPro" id="IPR042001">
    <property type="entry name" value="Sortase_F"/>
</dbReference>
<sequence>MVKQQGERFRRRWSSAFLFATAVVLAVAGVLLLLPAHTPDASVGTSPPPVTAPLAEEGGRPSASDARAGTSLLERTGPIADAPPRGVPSGQPVGVRVDAIDVDARVVPLGLDADGQLEVPEDFSAAGWWEGGAEAGEPGPTVVVGHVDSYEGPAVFHRLRDLEVGDEIALTVEGGESVSYRVTGMQEVPKDEFPTEAVYGTTPGPTLRLITCGGPFDRTARSYLDNTIVFADLS</sequence>
<evidence type="ECO:0000313" key="3">
    <source>
        <dbReference type="EMBL" id="MDT0275971.1"/>
    </source>
</evidence>
<protein>
    <submittedName>
        <fullName evidence="3">Class F sortase</fullName>
    </submittedName>
</protein>
<proteinExistence type="predicted"/>
<dbReference type="InterPro" id="IPR023365">
    <property type="entry name" value="Sortase_dom-sf"/>
</dbReference>
<dbReference type="RefSeq" id="WP_311344793.1">
    <property type="nucleotide sequence ID" value="NZ_JAVREI010000004.1"/>
</dbReference>
<reference evidence="4" key="1">
    <citation type="submission" date="2023-07" db="EMBL/GenBank/DDBJ databases">
        <title>30 novel species of actinomycetes from the DSMZ collection.</title>
        <authorList>
            <person name="Nouioui I."/>
        </authorList>
    </citation>
    <scope>NUCLEOTIDE SEQUENCE [LARGE SCALE GENOMIC DNA]</scope>
    <source>
        <strain evidence="4">DSM 46792</strain>
    </source>
</reference>
<dbReference type="Proteomes" id="UP001183222">
    <property type="component" value="Unassembled WGS sequence"/>
</dbReference>
<evidence type="ECO:0000313" key="4">
    <source>
        <dbReference type="Proteomes" id="UP001183222"/>
    </source>
</evidence>
<keyword evidence="1" id="KW-0378">Hydrolase</keyword>
<evidence type="ECO:0000256" key="1">
    <source>
        <dbReference type="ARBA" id="ARBA00022801"/>
    </source>
</evidence>
<organism evidence="3 4">
    <name type="scientific">Blastococcus goldschmidtiae</name>
    <dbReference type="NCBI Taxonomy" id="3075546"/>
    <lineage>
        <taxon>Bacteria</taxon>
        <taxon>Bacillati</taxon>
        <taxon>Actinomycetota</taxon>
        <taxon>Actinomycetes</taxon>
        <taxon>Geodermatophilales</taxon>
        <taxon>Geodermatophilaceae</taxon>
        <taxon>Blastococcus</taxon>
    </lineage>
</organism>
<dbReference type="SUPFAM" id="SSF63817">
    <property type="entry name" value="Sortase"/>
    <property type="match status" value="1"/>
</dbReference>
<dbReference type="CDD" id="cd05829">
    <property type="entry name" value="Sortase_F"/>
    <property type="match status" value="1"/>
</dbReference>
<evidence type="ECO:0000256" key="2">
    <source>
        <dbReference type="SAM" id="MobiDB-lite"/>
    </source>
</evidence>
<accession>A0ABU2K719</accession>
<dbReference type="Pfam" id="PF04203">
    <property type="entry name" value="Sortase"/>
    <property type="match status" value="1"/>
</dbReference>
<dbReference type="Gene3D" id="2.40.260.10">
    <property type="entry name" value="Sortase"/>
    <property type="match status" value="1"/>
</dbReference>
<dbReference type="EMBL" id="JAVREI010000004">
    <property type="protein sequence ID" value="MDT0275971.1"/>
    <property type="molecule type" value="Genomic_DNA"/>
</dbReference>
<name>A0ABU2K719_9ACTN</name>
<feature type="region of interest" description="Disordered" evidence="2">
    <location>
        <begin position="39"/>
        <end position="67"/>
    </location>
</feature>
<comment type="caution">
    <text evidence="3">The sequence shown here is derived from an EMBL/GenBank/DDBJ whole genome shotgun (WGS) entry which is preliminary data.</text>
</comment>